<dbReference type="EMBL" id="HBGO01026043">
    <property type="protein sequence ID" value="CAD9349320.1"/>
    <property type="molecule type" value="Transcribed_RNA"/>
</dbReference>
<keyword evidence="2" id="KW-0472">Membrane</keyword>
<accession>A0A7S1ZUY8</accession>
<evidence type="ECO:0000256" key="1">
    <source>
        <dbReference type="SAM" id="MobiDB-lite"/>
    </source>
</evidence>
<feature type="compositionally biased region" description="Basic and acidic residues" evidence="1">
    <location>
        <begin position="50"/>
        <end position="61"/>
    </location>
</feature>
<dbReference type="AlphaFoldDB" id="A0A7S1ZUY8"/>
<name>A0A7S1ZUY8_TRICV</name>
<reference evidence="3" key="1">
    <citation type="submission" date="2021-01" db="EMBL/GenBank/DDBJ databases">
        <authorList>
            <person name="Corre E."/>
            <person name="Pelletier E."/>
            <person name="Niang G."/>
            <person name="Scheremetjew M."/>
            <person name="Finn R."/>
            <person name="Kale V."/>
            <person name="Holt S."/>
            <person name="Cochrane G."/>
            <person name="Meng A."/>
            <person name="Brown T."/>
            <person name="Cohen L."/>
        </authorList>
    </citation>
    <scope>NUCLEOTIDE SEQUENCE</scope>
    <source>
        <strain evidence="3">Grunow 1884</strain>
    </source>
</reference>
<proteinExistence type="predicted"/>
<sequence length="277" mass="28587">MSAEASPQVVEGGGVPAASPSPVGVSTTGVMLGRGVGGFGAAEGNAMVREGADGQGDRGEGEGDGGAPLGREGIDGAAEDGMTDRLAAYGEKAARGLMGAMFTSCEADPRGSVHRAWGVSLIFIVMFFVVAIAEVASLNTNDGSTALTIAASWTGLTQLAMAVLGTFVLKRFPTSFSVGFFLGLIVIVAQQNLLLFATFHGYRHGTPQSNHIFADLALTLFVVYVFFALILFHFREHILVAPVDAKNFTGGGVGGSRSVDEGGVTVQGTSYDNFGER</sequence>
<feature type="region of interest" description="Disordered" evidence="1">
    <location>
        <begin position="1"/>
        <end position="23"/>
    </location>
</feature>
<keyword evidence="2" id="KW-1133">Transmembrane helix</keyword>
<organism evidence="3">
    <name type="scientific">Trieres chinensis</name>
    <name type="common">Marine centric diatom</name>
    <name type="synonym">Odontella sinensis</name>
    <dbReference type="NCBI Taxonomy" id="1514140"/>
    <lineage>
        <taxon>Eukaryota</taxon>
        <taxon>Sar</taxon>
        <taxon>Stramenopiles</taxon>
        <taxon>Ochrophyta</taxon>
        <taxon>Bacillariophyta</taxon>
        <taxon>Mediophyceae</taxon>
        <taxon>Biddulphiophycidae</taxon>
        <taxon>Eupodiscales</taxon>
        <taxon>Parodontellaceae</taxon>
        <taxon>Trieres</taxon>
    </lineage>
</organism>
<feature type="transmembrane region" description="Helical" evidence="2">
    <location>
        <begin position="116"/>
        <end position="138"/>
    </location>
</feature>
<gene>
    <name evidence="3" type="ORF">OSIN01602_LOCUS14938</name>
</gene>
<evidence type="ECO:0000313" key="3">
    <source>
        <dbReference type="EMBL" id="CAD9349320.1"/>
    </source>
</evidence>
<feature type="region of interest" description="Disordered" evidence="1">
    <location>
        <begin position="49"/>
        <end position="73"/>
    </location>
</feature>
<protein>
    <submittedName>
        <fullName evidence="3">Uncharacterized protein</fullName>
    </submittedName>
</protein>
<evidence type="ECO:0000256" key="2">
    <source>
        <dbReference type="SAM" id="Phobius"/>
    </source>
</evidence>
<feature type="transmembrane region" description="Helical" evidence="2">
    <location>
        <begin position="176"/>
        <end position="199"/>
    </location>
</feature>
<feature type="transmembrane region" description="Helical" evidence="2">
    <location>
        <begin position="211"/>
        <end position="232"/>
    </location>
</feature>
<keyword evidence="2" id="KW-0812">Transmembrane</keyword>
<feature type="transmembrane region" description="Helical" evidence="2">
    <location>
        <begin position="150"/>
        <end position="169"/>
    </location>
</feature>